<comment type="similarity">
    <text evidence="1 3">Belongs to the peptidase A1 family.</text>
</comment>
<keyword evidence="3" id="KW-0645">Protease</keyword>
<dbReference type="InterPro" id="IPR033121">
    <property type="entry name" value="PEPTIDASE_A1"/>
</dbReference>
<reference evidence="6" key="1">
    <citation type="submission" date="2022-02" db="EMBL/GenBank/DDBJ databases">
        <authorList>
            <person name="Henning P.M."/>
            <person name="McCubbin A.G."/>
            <person name="Shore J.S."/>
        </authorList>
    </citation>
    <scope>NUCLEOTIDE SEQUENCE</scope>
    <source>
        <strain evidence="6">F60SS</strain>
        <tissue evidence="6">Leaves</tissue>
    </source>
</reference>
<evidence type="ECO:0000313" key="7">
    <source>
        <dbReference type="Proteomes" id="UP001141552"/>
    </source>
</evidence>
<evidence type="ECO:0000256" key="2">
    <source>
        <dbReference type="PIRSR" id="PIRSR601461-1"/>
    </source>
</evidence>
<evidence type="ECO:0000256" key="1">
    <source>
        <dbReference type="ARBA" id="ARBA00007447"/>
    </source>
</evidence>
<dbReference type="Pfam" id="PF14541">
    <property type="entry name" value="TAXi_C"/>
    <property type="match status" value="1"/>
</dbReference>
<proteinExistence type="inferred from homology"/>
<accession>A0A9Q0JD89</accession>
<feature type="region of interest" description="Disordered" evidence="4">
    <location>
        <begin position="104"/>
        <end position="123"/>
    </location>
</feature>
<dbReference type="PANTHER" id="PTHR13683:SF750">
    <property type="entry name" value="ASPARTYL PROTEASE AED1"/>
    <property type="match status" value="1"/>
</dbReference>
<dbReference type="PRINTS" id="PR00792">
    <property type="entry name" value="PEPSIN"/>
</dbReference>
<dbReference type="Proteomes" id="UP001141552">
    <property type="component" value="Unassembled WGS sequence"/>
</dbReference>
<dbReference type="InterPro" id="IPR032799">
    <property type="entry name" value="TAXi_C"/>
</dbReference>
<keyword evidence="3" id="KW-0378">Hydrolase</keyword>
<dbReference type="InterPro" id="IPR032861">
    <property type="entry name" value="TAXi_N"/>
</dbReference>
<feature type="domain" description="Peptidase A1" evidence="5">
    <location>
        <begin position="176"/>
        <end position="499"/>
    </location>
</feature>
<gene>
    <name evidence="6" type="ORF">Tsubulata_048971</name>
</gene>
<evidence type="ECO:0000256" key="3">
    <source>
        <dbReference type="RuleBase" id="RU000454"/>
    </source>
</evidence>
<dbReference type="Gene3D" id="2.40.70.10">
    <property type="entry name" value="Acid Proteases"/>
    <property type="match status" value="2"/>
</dbReference>
<evidence type="ECO:0000313" key="6">
    <source>
        <dbReference type="EMBL" id="KAJ4837283.1"/>
    </source>
</evidence>
<dbReference type="GO" id="GO:0006508">
    <property type="term" value="P:proteolysis"/>
    <property type="evidence" value="ECO:0007669"/>
    <property type="project" value="UniProtKB-KW"/>
</dbReference>
<keyword evidence="7" id="KW-1185">Reference proteome</keyword>
<dbReference type="InterPro" id="IPR001461">
    <property type="entry name" value="Aspartic_peptidase_A1"/>
</dbReference>
<name>A0A9Q0JD89_9ROSI</name>
<feature type="active site" evidence="2">
    <location>
        <position position="383"/>
    </location>
</feature>
<sequence>MKLRQVGMKNIVNPEISTQCLFILCERKSCLREYFVKRSILLPYLNNDFTSFINSTINLAKLEIANEVFLAEVIRILAQTKSSVYGAREVAQYHHLKQAKLGPVSTSSTATKDHGQKLQRHGTRLSRGANNKLPMTYYKSPFHEELRARSLKAARHRLSEDGINTTLPLKALNGIFVVTMSFGTPSRDFTLLFDTGSDITWINCQSCSETCNNTQHPVFDPSSSSTFSKATCVDPPTGCDEYKTKYYDGSYSIGYFANDTLTLTPNDVLPGFLFGCAQNVDGDFAGADGVLGIGQGRRNLIAQSGTEYYSTFCYCLPAAEDSPGYFSLGIQAFDSCKPDAERVIPLEVNPNQDGFTNYYVRLTAISFGQLRFEIPFTQKTIIDTGTSISRLPASVYEEIRSAFRQLLAQYPLASPVNPMDTCYTIEGDISWTTPQVVLHFGSVEVNLDQSAVFSRESDSRLCLAFAESSDPTHPAIIGNQQHRELRVFYDIDDAKISFGSGGCSI</sequence>
<dbReference type="PANTHER" id="PTHR13683">
    <property type="entry name" value="ASPARTYL PROTEASES"/>
    <property type="match status" value="1"/>
</dbReference>
<dbReference type="OrthoDB" id="851051at2759"/>
<dbReference type="AlphaFoldDB" id="A0A9Q0JD89"/>
<dbReference type="InterPro" id="IPR021109">
    <property type="entry name" value="Peptidase_aspartic_dom_sf"/>
</dbReference>
<reference evidence="6" key="2">
    <citation type="journal article" date="2023" name="Plants (Basel)">
        <title>Annotation of the Turnera subulata (Passifloraceae) Draft Genome Reveals the S-Locus Evolved after the Divergence of Turneroideae from Passifloroideae in a Stepwise Manner.</title>
        <authorList>
            <person name="Henning P.M."/>
            <person name="Roalson E.H."/>
            <person name="Mir W."/>
            <person name="McCubbin A.G."/>
            <person name="Shore J.S."/>
        </authorList>
    </citation>
    <scope>NUCLEOTIDE SEQUENCE</scope>
    <source>
        <strain evidence="6">F60SS</strain>
    </source>
</reference>
<comment type="caution">
    <text evidence="6">The sequence shown here is derived from an EMBL/GenBank/DDBJ whole genome shotgun (WGS) entry which is preliminary data.</text>
</comment>
<evidence type="ECO:0000256" key="4">
    <source>
        <dbReference type="SAM" id="MobiDB-lite"/>
    </source>
</evidence>
<evidence type="ECO:0000259" key="5">
    <source>
        <dbReference type="PROSITE" id="PS51767"/>
    </source>
</evidence>
<dbReference type="InterPro" id="IPR001969">
    <property type="entry name" value="Aspartic_peptidase_AS"/>
</dbReference>
<dbReference type="PROSITE" id="PS51767">
    <property type="entry name" value="PEPTIDASE_A1"/>
    <property type="match status" value="1"/>
</dbReference>
<dbReference type="SUPFAM" id="SSF50630">
    <property type="entry name" value="Acid proteases"/>
    <property type="match status" value="1"/>
</dbReference>
<feature type="active site" evidence="2">
    <location>
        <position position="194"/>
    </location>
</feature>
<keyword evidence="3" id="KW-0064">Aspartyl protease</keyword>
<protein>
    <recommendedName>
        <fullName evidence="5">Peptidase A1 domain-containing protein</fullName>
    </recommendedName>
</protein>
<organism evidence="6 7">
    <name type="scientific">Turnera subulata</name>
    <dbReference type="NCBI Taxonomy" id="218843"/>
    <lineage>
        <taxon>Eukaryota</taxon>
        <taxon>Viridiplantae</taxon>
        <taxon>Streptophyta</taxon>
        <taxon>Embryophyta</taxon>
        <taxon>Tracheophyta</taxon>
        <taxon>Spermatophyta</taxon>
        <taxon>Magnoliopsida</taxon>
        <taxon>eudicotyledons</taxon>
        <taxon>Gunneridae</taxon>
        <taxon>Pentapetalae</taxon>
        <taxon>rosids</taxon>
        <taxon>fabids</taxon>
        <taxon>Malpighiales</taxon>
        <taxon>Passifloraceae</taxon>
        <taxon>Turnera</taxon>
    </lineage>
</organism>
<dbReference type="PROSITE" id="PS00141">
    <property type="entry name" value="ASP_PROTEASE"/>
    <property type="match status" value="1"/>
</dbReference>
<dbReference type="GO" id="GO:0004190">
    <property type="term" value="F:aspartic-type endopeptidase activity"/>
    <property type="evidence" value="ECO:0007669"/>
    <property type="project" value="UniProtKB-KW"/>
</dbReference>
<dbReference type="EMBL" id="JAKUCV010003884">
    <property type="protein sequence ID" value="KAJ4837283.1"/>
    <property type="molecule type" value="Genomic_DNA"/>
</dbReference>
<dbReference type="Pfam" id="PF14543">
    <property type="entry name" value="TAXi_N"/>
    <property type="match status" value="1"/>
</dbReference>